<feature type="coiled-coil region" evidence="1">
    <location>
        <begin position="546"/>
        <end position="599"/>
    </location>
</feature>
<dbReference type="InterPro" id="IPR022441">
    <property type="entry name" value="Para_beta_helix_rpt-2"/>
</dbReference>
<evidence type="ECO:0000256" key="1">
    <source>
        <dbReference type="SAM" id="Coils"/>
    </source>
</evidence>
<dbReference type="SMART" id="SM00710">
    <property type="entry name" value="PbH1"/>
    <property type="match status" value="8"/>
</dbReference>
<feature type="domain" description="Periplasmic copper-binding protein NosD beta helix" evidence="3">
    <location>
        <begin position="80"/>
        <end position="243"/>
    </location>
</feature>
<proteinExistence type="predicted"/>
<name>A0A0F9LCC9_9ZZZZ</name>
<protein>
    <recommendedName>
        <fullName evidence="3">Periplasmic copper-binding protein NosD beta helix domain-containing protein</fullName>
    </recommendedName>
</protein>
<dbReference type="EMBL" id="LAZR01006583">
    <property type="protein sequence ID" value="KKM91093.1"/>
    <property type="molecule type" value="Genomic_DNA"/>
</dbReference>
<dbReference type="Pfam" id="PF05048">
    <property type="entry name" value="NosD"/>
    <property type="match status" value="1"/>
</dbReference>
<dbReference type="InterPro" id="IPR011050">
    <property type="entry name" value="Pectin_lyase_fold/virulence"/>
</dbReference>
<dbReference type="InterPro" id="IPR007742">
    <property type="entry name" value="NosD_dom"/>
</dbReference>
<feature type="compositionally biased region" description="Gly residues" evidence="2">
    <location>
        <begin position="679"/>
        <end position="707"/>
    </location>
</feature>
<evidence type="ECO:0000256" key="2">
    <source>
        <dbReference type="SAM" id="MobiDB-lite"/>
    </source>
</evidence>
<dbReference type="AlphaFoldDB" id="A0A0F9LCC9"/>
<dbReference type="Gene3D" id="2.160.20.10">
    <property type="entry name" value="Single-stranded right-handed beta-helix, Pectin lyase-like"/>
    <property type="match status" value="1"/>
</dbReference>
<dbReference type="InterPro" id="IPR012334">
    <property type="entry name" value="Pectin_lyas_fold"/>
</dbReference>
<comment type="caution">
    <text evidence="4">The sequence shown here is derived from an EMBL/GenBank/DDBJ whole genome shotgun (WGS) entry which is preliminary data.</text>
</comment>
<organism evidence="4">
    <name type="scientific">marine sediment metagenome</name>
    <dbReference type="NCBI Taxonomy" id="412755"/>
    <lineage>
        <taxon>unclassified sequences</taxon>
        <taxon>metagenomes</taxon>
        <taxon>ecological metagenomes</taxon>
    </lineage>
</organism>
<dbReference type="NCBIfam" id="TIGR03804">
    <property type="entry name" value="para_beta_helix"/>
    <property type="match status" value="2"/>
</dbReference>
<evidence type="ECO:0000313" key="4">
    <source>
        <dbReference type="EMBL" id="KKM91093.1"/>
    </source>
</evidence>
<keyword evidence="1" id="KW-0175">Coiled coil</keyword>
<sequence length="707" mass="76985">MGKVRYLISGILIALALLIPSMISDVYANPDISLSQCGTLAIPGETYVLNYDLISSQVCFKIVADGITLDGNGHTITSLTTLGQVENIGVDVSGTTGVTVKNMKILDFRTGIAVTASDTSLINNFITNAETGIHISNSCVATLTSNTVNSGTDGIVITSSSGVTINWNTANDNSDDGINISNSHGTVLTGNTAGISEGQSNRGISINSSNDNFLIDSTHLWGIKLLNSNDNSITGNEISNHKNEIASNAVALQIMNSDNNTFNYNTISNNDSPFEITESTNNKIYNNNFISNSNEARIQSYVIEYGIIIGVVSDTSGSNIFNRDLPVGGNYWDNFDQASEGCYDIDSNSICDVPFVSFETQDNFAWTIPDGWLVNSSTIPDVDSIVIHEIAHCTNSEIEPEITLVDNSDVINEDTPVVICHMPPGNTDNPQEIQVSMSEVDTHLAHGDHIGSCEDYELGFQEFSDEILTDNETLNEAINLLRTIRENLNADSDVGDLILQAADLYKLFEYEDINIKLAFQSVFNQFIKDVEAFYGDTLTVSEKFILHELNKAAIKMQIQINKAENEEQLQNKIQSTIQFVNAQEQLQKIKNQIGIEKNRFVMDNERLEDLKLFELDLLKQTLLFTAKIDGETITPKLLKDIETWAEEKIKENHKKNDGNGNSNDDDDGKSNKGKSNSGNGNGDNGNSGKGGGNSGKGGGNSGKGKRN</sequence>
<evidence type="ECO:0000259" key="3">
    <source>
        <dbReference type="Pfam" id="PF05048"/>
    </source>
</evidence>
<dbReference type="InterPro" id="IPR006626">
    <property type="entry name" value="PbH1"/>
</dbReference>
<feature type="region of interest" description="Disordered" evidence="2">
    <location>
        <begin position="650"/>
        <end position="707"/>
    </location>
</feature>
<gene>
    <name evidence="4" type="ORF">LCGC14_1232050</name>
</gene>
<reference evidence="4" key="1">
    <citation type="journal article" date="2015" name="Nature">
        <title>Complex archaea that bridge the gap between prokaryotes and eukaryotes.</title>
        <authorList>
            <person name="Spang A."/>
            <person name="Saw J.H."/>
            <person name="Jorgensen S.L."/>
            <person name="Zaremba-Niedzwiedzka K."/>
            <person name="Martijn J."/>
            <person name="Lind A.E."/>
            <person name="van Eijk R."/>
            <person name="Schleper C."/>
            <person name="Guy L."/>
            <person name="Ettema T.J."/>
        </authorList>
    </citation>
    <scope>NUCLEOTIDE SEQUENCE</scope>
</reference>
<accession>A0A0F9LCC9</accession>
<dbReference type="SUPFAM" id="SSF51126">
    <property type="entry name" value="Pectin lyase-like"/>
    <property type="match status" value="1"/>
</dbReference>